<dbReference type="OrthoDB" id="5873669at2759"/>
<evidence type="ECO:0000313" key="3">
    <source>
        <dbReference type="Proteomes" id="UP000887013"/>
    </source>
</evidence>
<evidence type="ECO:0000313" key="2">
    <source>
        <dbReference type="EMBL" id="GFT05524.1"/>
    </source>
</evidence>
<proteinExistence type="predicted"/>
<evidence type="ECO:0000256" key="1">
    <source>
        <dbReference type="SAM" id="MobiDB-lite"/>
    </source>
</evidence>
<keyword evidence="3" id="KW-1185">Reference proteome</keyword>
<dbReference type="AlphaFoldDB" id="A0A8X6NBK5"/>
<comment type="caution">
    <text evidence="2">The sequence shown here is derived from an EMBL/GenBank/DDBJ whole genome shotgun (WGS) entry which is preliminary data.</text>
</comment>
<protein>
    <submittedName>
        <fullName evidence="2">Uncharacterized protein</fullName>
    </submittedName>
</protein>
<name>A0A8X6NBK5_NEPPI</name>
<gene>
    <name evidence="2" type="ORF">NPIL_576921</name>
</gene>
<dbReference type="Proteomes" id="UP000887013">
    <property type="component" value="Unassembled WGS sequence"/>
</dbReference>
<organism evidence="2 3">
    <name type="scientific">Nephila pilipes</name>
    <name type="common">Giant wood spider</name>
    <name type="synonym">Nephila maculata</name>
    <dbReference type="NCBI Taxonomy" id="299642"/>
    <lineage>
        <taxon>Eukaryota</taxon>
        <taxon>Metazoa</taxon>
        <taxon>Ecdysozoa</taxon>
        <taxon>Arthropoda</taxon>
        <taxon>Chelicerata</taxon>
        <taxon>Arachnida</taxon>
        <taxon>Araneae</taxon>
        <taxon>Araneomorphae</taxon>
        <taxon>Entelegynae</taxon>
        <taxon>Araneoidea</taxon>
        <taxon>Nephilidae</taxon>
        <taxon>Nephila</taxon>
    </lineage>
</organism>
<sequence length="71" mass="8095">MPYEIPNSGVDKSGGHCNAQAERYSCSRKERKRKEVLSLRQRPYHAESTGSCPITEVRHHWALSVLVRVTT</sequence>
<feature type="compositionally biased region" description="Basic and acidic residues" evidence="1">
    <location>
        <begin position="25"/>
        <end position="37"/>
    </location>
</feature>
<dbReference type="EMBL" id="BMAW01056371">
    <property type="protein sequence ID" value="GFT05524.1"/>
    <property type="molecule type" value="Genomic_DNA"/>
</dbReference>
<feature type="region of interest" description="Disordered" evidence="1">
    <location>
        <begin position="1"/>
        <end position="37"/>
    </location>
</feature>
<reference evidence="2" key="1">
    <citation type="submission" date="2020-08" db="EMBL/GenBank/DDBJ databases">
        <title>Multicomponent nature underlies the extraordinary mechanical properties of spider dragline silk.</title>
        <authorList>
            <person name="Kono N."/>
            <person name="Nakamura H."/>
            <person name="Mori M."/>
            <person name="Yoshida Y."/>
            <person name="Ohtoshi R."/>
            <person name="Malay A.D."/>
            <person name="Moran D.A.P."/>
            <person name="Tomita M."/>
            <person name="Numata K."/>
            <person name="Arakawa K."/>
        </authorList>
    </citation>
    <scope>NUCLEOTIDE SEQUENCE</scope>
</reference>
<accession>A0A8X6NBK5</accession>